<dbReference type="GeneID" id="26625551"/>
<reference evidence="1 2" key="1">
    <citation type="submission" date="2014-07" db="EMBL/GenBank/DDBJ databases">
        <authorList>
            <person name="Barna A.M."/>
            <person name="Butterbrodt E.W."/>
            <person name="Cole K.D."/>
            <person name="Kelling B.L."/>
            <person name="Kponou M.-M.Y."/>
            <person name="Mack M.A."/>
            <person name="Mohn T.C."/>
            <person name="Neisius C."/>
            <person name="Nolting E.C."/>
            <person name="Pumper S.J."/>
            <person name="Schmidt M.E."/>
            <person name="Sirek E."/>
            <person name="Sorge E.L."/>
            <person name="Wilson R.K."/>
            <person name="Bonilla J.A."/>
            <person name="Klyczek K."/>
            <person name="Mogen K.L."/>
            <person name="Serrano M.G."/>
            <person name="Buck G."/>
            <person name="Lee V."/>
            <person name="Wang Y."/>
            <person name="Carvalho R."/>
            <person name="Voegtly L."/>
            <person name="Shi R."/>
            <person name="Duckworth R."/>
            <person name="Johnson A."/>
            <person name="Loviza R."/>
            <person name="Walstead R."/>
            <person name="Shah Z."/>
            <person name="Kiflezghi M."/>
            <person name="Wade K."/>
            <person name="Anders K.R."/>
            <person name="Braun M.A."/>
            <person name="Delesalle V.A."/>
            <person name="Hughes L.E."/>
            <person name="Ware V.C."/>
            <person name="Bradley K.W."/>
            <person name="Barker L.P."/>
            <person name="Asai D.J."/>
            <person name="Bowman C.A."/>
            <person name="Russell D.A."/>
            <person name="Pope W.H."/>
            <person name="Jacobs-Sera D."/>
            <person name="Hendrix R.W."/>
            <person name="Hatfull G.F."/>
        </authorList>
    </citation>
    <scope>NUCLEOTIDE SEQUENCE [LARGE SCALE GENOMIC DNA]</scope>
</reference>
<dbReference type="RefSeq" id="YP_009198481.1">
    <property type="nucleotide sequence ID" value="NC_028798.1"/>
</dbReference>
<gene>
    <name evidence="1" type="ORF">PBI_MARQUARDT_56</name>
</gene>
<evidence type="ECO:0000313" key="2">
    <source>
        <dbReference type="Proteomes" id="UP000029346"/>
    </source>
</evidence>
<protein>
    <submittedName>
        <fullName evidence="1">Uncharacterized protein</fullName>
    </submittedName>
</protein>
<organism evidence="1 2">
    <name type="scientific">Mycobacterium phage MarQuardt</name>
    <dbReference type="NCBI Taxonomy" id="1527516"/>
    <lineage>
        <taxon>Viruses</taxon>
        <taxon>Duplodnaviria</taxon>
        <taxon>Heunggongvirae</taxon>
        <taxon>Uroviricota</taxon>
        <taxon>Caudoviricetes</taxon>
        <taxon>Microwolfvirus</taxon>
        <taxon>Microwolfvirus JHC117</taxon>
    </lineage>
</organism>
<accession>A0A088FS06</accession>
<proteinExistence type="predicted"/>
<sequence>MKRDPYIDPRTGLNNVDAILEDQRAGLLTYEEPEDER</sequence>
<dbReference type="OrthoDB" id="27814at10239"/>
<dbReference type="EMBL" id="KM233454">
    <property type="protein sequence ID" value="AIM51106.1"/>
    <property type="molecule type" value="Genomic_DNA"/>
</dbReference>
<evidence type="ECO:0000313" key="1">
    <source>
        <dbReference type="EMBL" id="AIM51106.1"/>
    </source>
</evidence>
<dbReference type="Proteomes" id="UP000029346">
    <property type="component" value="Segment"/>
</dbReference>
<dbReference type="KEGG" id="vg:26625551"/>
<name>A0A088FS06_9CAUD</name>